<dbReference type="InterPro" id="IPR025392">
    <property type="entry name" value="DUF4124"/>
</dbReference>
<accession>A0A0K1PBV5</accession>
<dbReference type="InterPro" id="IPR023346">
    <property type="entry name" value="Lysozyme-like_dom_sf"/>
</dbReference>
<dbReference type="GO" id="GO:0016020">
    <property type="term" value="C:membrane"/>
    <property type="evidence" value="ECO:0007669"/>
    <property type="project" value="InterPro"/>
</dbReference>
<gene>
    <name evidence="5" type="ORF">AKJ08_1273</name>
</gene>
<dbReference type="Pfam" id="PF01464">
    <property type="entry name" value="SLT"/>
    <property type="match status" value="1"/>
</dbReference>
<name>A0A0K1PBV5_9BACT</name>
<dbReference type="AlphaFoldDB" id="A0A0K1PBV5"/>
<feature type="signal peptide" evidence="2">
    <location>
        <begin position="1"/>
        <end position="15"/>
    </location>
</feature>
<feature type="domain" description="DUF4124" evidence="4">
    <location>
        <begin position="14"/>
        <end position="74"/>
    </location>
</feature>
<dbReference type="CDD" id="cd00254">
    <property type="entry name" value="LT-like"/>
    <property type="match status" value="1"/>
</dbReference>
<dbReference type="InterPro" id="IPR000189">
    <property type="entry name" value="Transglyc_AS"/>
</dbReference>
<dbReference type="RefSeq" id="WP_050725278.1">
    <property type="nucleotide sequence ID" value="NZ_CP012332.1"/>
</dbReference>
<dbReference type="Pfam" id="PF13511">
    <property type="entry name" value="DUF4124"/>
    <property type="match status" value="1"/>
</dbReference>
<sequence>MIRRLLLLLTGSILAAPSMAPASSIRQWTDKDGVVHFSNVKRGGERSPARLKPTKEGGVRVVLEGKPEAEAAKPYRPREVKDYDEHLREACERYRIPFAFARAIAAAESNFNPAAVSHAGAMGLMQLMPSTAVSMYVDDAFDPRENIHGGVRYLRLLTNLFEGDLVKVIAAYNAGPEAVRKAGGIPRFEETQTYVKRVLELYRRYKAEQDGT</sequence>
<protein>
    <submittedName>
        <fullName evidence="5">Membrane-bound lytic murein transglycosylase D</fullName>
    </submittedName>
</protein>
<comment type="similarity">
    <text evidence="1">Belongs to the transglycosylase Slt family.</text>
</comment>
<evidence type="ECO:0000256" key="1">
    <source>
        <dbReference type="ARBA" id="ARBA00007734"/>
    </source>
</evidence>
<dbReference type="SUPFAM" id="SSF53955">
    <property type="entry name" value="Lysozyme-like"/>
    <property type="match status" value="1"/>
</dbReference>
<dbReference type="InterPro" id="IPR008258">
    <property type="entry name" value="Transglycosylase_SLT_dom_1"/>
</dbReference>
<dbReference type="GO" id="GO:0008933">
    <property type="term" value="F:peptidoglycan lytic transglycosylase activity"/>
    <property type="evidence" value="ECO:0007669"/>
    <property type="project" value="InterPro"/>
</dbReference>
<keyword evidence="6" id="KW-1185">Reference proteome</keyword>
<dbReference type="EMBL" id="CP012332">
    <property type="protein sequence ID" value="AKU90886.1"/>
    <property type="molecule type" value="Genomic_DNA"/>
</dbReference>
<dbReference type="STRING" id="1391653.AKJ08_1273"/>
<dbReference type="KEGG" id="vin:AKJ08_1273"/>
<feature type="chain" id="PRO_5012745933" evidence="2">
    <location>
        <begin position="16"/>
        <end position="212"/>
    </location>
</feature>
<evidence type="ECO:0000313" key="5">
    <source>
        <dbReference type="EMBL" id="AKU90886.1"/>
    </source>
</evidence>
<evidence type="ECO:0000256" key="2">
    <source>
        <dbReference type="SAM" id="SignalP"/>
    </source>
</evidence>
<dbReference type="PROSITE" id="PS00922">
    <property type="entry name" value="TRANSGLYCOSYLASE"/>
    <property type="match status" value="1"/>
</dbReference>
<dbReference type="PANTHER" id="PTHR37423">
    <property type="entry name" value="SOLUBLE LYTIC MUREIN TRANSGLYCOSYLASE-RELATED"/>
    <property type="match status" value="1"/>
</dbReference>
<proteinExistence type="inferred from homology"/>
<feature type="domain" description="Transglycosylase SLT" evidence="3">
    <location>
        <begin position="88"/>
        <end position="193"/>
    </location>
</feature>
<dbReference type="Gene3D" id="1.10.530.10">
    <property type="match status" value="1"/>
</dbReference>
<organism evidence="5 6">
    <name type="scientific">Vulgatibacter incomptus</name>
    <dbReference type="NCBI Taxonomy" id="1391653"/>
    <lineage>
        <taxon>Bacteria</taxon>
        <taxon>Pseudomonadati</taxon>
        <taxon>Myxococcota</taxon>
        <taxon>Myxococcia</taxon>
        <taxon>Myxococcales</taxon>
        <taxon>Cystobacterineae</taxon>
        <taxon>Vulgatibacteraceae</taxon>
        <taxon>Vulgatibacter</taxon>
    </lineage>
</organism>
<reference evidence="5 6" key="1">
    <citation type="submission" date="2015-08" db="EMBL/GenBank/DDBJ databases">
        <authorList>
            <person name="Babu N.S."/>
            <person name="Beckwith C.J."/>
            <person name="Beseler K.G."/>
            <person name="Brison A."/>
            <person name="Carone J.V."/>
            <person name="Caskin T.P."/>
            <person name="Diamond M."/>
            <person name="Durham M.E."/>
            <person name="Foxe J.M."/>
            <person name="Go M."/>
            <person name="Henderson B.A."/>
            <person name="Jones I.B."/>
            <person name="McGettigan J.A."/>
            <person name="Micheletti S.J."/>
            <person name="Nasrallah M.E."/>
            <person name="Ortiz D."/>
            <person name="Piller C.R."/>
            <person name="Privatt S.R."/>
            <person name="Schneider S.L."/>
            <person name="Sharp S."/>
            <person name="Smith T.C."/>
            <person name="Stanton J.D."/>
            <person name="Ullery H.E."/>
            <person name="Wilson R.J."/>
            <person name="Serrano M.G."/>
            <person name="Buck G."/>
            <person name="Lee V."/>
            <person name="Wang Y."/>
            <person name="Carvalho R."/>
            <person name="Voegtly L."/>
            <person name="Shi R."/>
            <person name="Duckworth R."/>
            <person name="Johnson A."/>
            <person name="Loviza R."/>
            <person name="Walstead R."/>
            <person name="Shah Z."/>
            <person name="Kiflezghi M."/>
            <person name="Wade K."/>
            <person name="Ball S.L."/>
            <person name="Bradley K.W."/>
            <person name="Asai D.J."/>
            <person name="Bowman C.A."/>
            <person name="Russell D.A."/>
            <person name="Pope W.H."/>
            <person name="Jacobs-Sera D."/>
            <person name="Hendrix R.W."/>
            <person name="Hatfull G.F."/>
        </authorList>
    </citation>
    <scope>NUCLEOTIDE SEQUENCE [LARGE SCALE GENOMIC DNA]</scope>
    <source>
        <strain evidence="5 6">DSM 27710</strain>
    </source>
</reference>
<keyword evidence="2" id="KW-0732">Signal</keyword>
<dbReference type="OrthoDB" id="9781970at2"/>
<dbReference type="PANTHER" id="PTHR37423:SF2">
    <property type="entry name" value="MEMBRANE-BOUND LYTIC MUREIN TRANSGLYCOSYLASE C"/>
    <property type="match status" value="1"/>
</dbReference>
<dbReference type="Proteomes" id="UP000055590">
    <property type="component" value="Chromosome"/>
</dbReference>
<evidence type="ECO:0000259" key="4">
    <source>
        <dbReference type="Pfam" id="PF13511"/>
    </source>
</evidence>
<evidence type="ECO:0000313" key="6">
    <source>
        <dbReference type="Proteomes" id="UP000055590"/>
    </source>
</evidence>
<dbReference type="GO" id="GO:0000270">
    <property type="term" value="P:peptidoglycan metabolic process"/>
    <property type="evidence" value="ECO:0007669"/>
    <property type="project" value="InterPro"/>
</dbReference>
<evidence type="ECO:0000259" key="3">
    <source>
        <dbReference type="Pfam" id="PF01464"/>
    </source>
</evidence>